<dbReference type="OrthoDB" id="9809288at2"/>
<proteinExistence type="inferred from homology"/>
<dbReference type="Gene3D" id="3.40.109.10">
    <property type="entry name" value="NADH Oxidase"/>
    <property type="match status" value="1"/>
</dbReference>
<accession>A0A3E0DHR3</accession>
<feature type="domain" description="Nitroreductase" evidence="4">
    <location>
        <begin position="11"/>
        <end position="196"/>
    </location>
</feature>
<dbReference type="AlphaFoldDB" id="A0A3E0DHR3"/>
<reference evidence="5 6" key="1">
    <citation type="submission" date="2018-08" db="EMBL/GenBank/DDBJ databases">
        <title>Genomic Encyclopedia of Type Strains, Phase III (KMG-III): the genomes of soil and plant-associated and newly described type strains.</title>
        <authorList>
            <person name="Whitman W."/>
        </authorList>
    </citation>
    <scope>NUCLEOTIDE SEQUENCE [LARGE SCALE GENOMIC DNA]</scope>
    <source>
        <strain evidence="5 6">CECT 7375</strain>
    </source>
</reference>
<dbReference type="GO" id="GO:0016491">
    <property type="term" value="F:oxidoreductase activity"/>
    <property type="evidence" value="ECO:0007669"/>
    <property type="project" value="UniProtKB-KW"/>
</dbReference>
<dbReference type="Pfam" id="PF00881">
    <property type="entry name" value="Nitroreductase"/>
    <property type="match status" value="1"/>
</dbReference>
<evidence type="ECO:0000256" key="2">
    <source>
        <dbReference type="ARBA" id="ARBA00022857"/>
    </source>
</evidence>
<dbReference type="InterPro" id="IPR033878">
    <property type="entry name" value="NfsB-like"/>
</dbReference>
<evidence type="ECO:0000256" key="1">
    <source>
        <dbReference type="ARBA" id="ARBA00007118"/>
    </source>
</evidence>
<gene>
    <name evidence="5" type="ORF">DFP81_11028</name>
</gene>
<dbReference type="Proteomes" id="UP000256542">
    <property type="component" value="Unassembled WGS sequence"/>
</dbReference>
<evidence type="ECO:0000259" key="4">
    <source>
        <dbReference type="Pfam" id="PF00881"/>
    </source>
</evidence>
<dbReference type="InterPro" id="IPR000415">
    <property type="entry name" value="Nitroreductase-like"/>
</dbReference>
<keyword evidence="2" id="KW-0521">NADP</keyword>
<dbReference type="InterPro" id="IPR029479">
    <property type="entry name" value="Nitroreductase"/>
</dbReference>
<evidence type="ECO:0000313" key="6">
    <source>
        <dbReference type="Proteomes" id="UP000256542"/>
    </source>
</evidence>
<dbReference type="PANTHER" id="PTHR43673">
    <property type="entry name" value="NAD(P)H NITROREDUCTASE YDGI-RELATED"/>
    <property type="match status" value="1"/>
</dbReference>
<dbReference type="RefSeq" id="WP_115898429.1">
    <property type="nucleotide sequence ID" value="NZ_QUNG01000010.1"/>
</dbReference>
<evidence type="ECO:0000256" key="3">
    <source>
        <dbReference type="ARBA" id="ARBA00023002"/>
    </source>
</evidence>
<protein>
    <submittedName>
        <fullName evidence="5">Nitroreductase/dihydropteridine reductase</fullName>
    </submittedName>
</protein>
<keyword evidence="3" id="KW-0560">Oxidoreductase</keyword>
<organism evidence="5 6">
    <name type="scientific">Marinomonas pollencensis</name>
    <dbReference type="NCBI Taxonomy" id="491954"/>
    <lineage>
        <taxon>Bacteria</taxon>
        <taxon>Pseudomonadati</taxon>
        <taxon>Pseudomonadota</taxon>
        <taxon>Gammaproteobacteria</taxon>
        <taxon>Oceanospirillales</taxon>
        <taxon>Oceanospirillaceae</taxon>
        <taxon>Marinomonas</taxon>
    </lineage>
</organism>
<dbReference type="EMBL" id="QUNG01000010">
    <property type="protein sequence ID" value="REG82141.1"/>
    <property type="molecule type" value="Genomic_DNA"/>
</dbReference>
<keyword evidence="6" id="KW-1185">Reference proteome</keyword>
<name>A0A3E0DHR3_9GAMM</name>
<comment type="similarity">
    <text evidence="1">Belongs to the nitroreductase family.</text>
</comment>
<dbReference type="CDD" id="cd02149">
    <property type="entry name" value="NfsB-like"/>
    <property type="match status" value="1"/>
</dbReference>
<dbReference type="SUPFAM" id="SSF55469">
    <property type="entry name" value="FMN-dependent nitroreductase-like"/>
    <property type="match status" value="1"/>
</dbReference>
<sequence>MDKHPIITDLETRKTSKHYDPTRRVSSEDMEVLYESLRLTASSINSQPWKFIVIESEEAKGRLEKTFARKNFHNKKHITDGSHVILLAHNPRYAIEDFAKVVDTDIANGRGDNSSESRNRALSKFSFAESKMDATRNNAEWTKAQVYIALGNALHVLARLDVDGTPMEGIDPELISEEFEQELDGYVCEVALVVGYHHPEGGNAKLPKSRLPRKDVLKIL</sequence>
<comment type="caution">
    <text evidence="5">The sequence shown here is derived from an EMBL/GenBank/DDBJ whole genome shotgun (WGS) entry which is preliminary data.</text>
</comment>
<evidence type="ECO:0000313" key="5">
    <source>
        <dbReference type="EMBL" id="REG82141.1"/>
    </source>
</evidence>
<dbReference type="PANTHER" id="PTHR43673:SF10">
    <property type="entry name" value="NADH DEHYDROGENASE_NAD(P)H NITROREDUCTASE XCC3605-RELATED"/>
    <property type="match status" value="1"/>
</dbReference>